<dbReference type="SUPFAM" id="SSF50475">
    <property type="entry name" value="FMN-binding split barrel"/>
    <property type="match status" value="1"/>
</dbReference>
<dbReference type="InterPro" id="IPR011576">
    <property type="entry name" value="Pyridox_Oxase_N"/>
</dbReference>
<feature type="binding site" evidence="9">
    <location>
        <position position="123"/>
    </location>
    <ligand>
        <name>substrate</name>
    </ligand>
</feature>
<dbReference type="HAMAP" id="MF_01629">
    <property type="entry name" value="PdxH"/>
    <property type="match status" value="1"/>
</dbReference>
<dbReference type="GO" id="GO:0008615">
    <property type="term" value="P:pyridoxine biosynthetic process"/>
    <property type="evidence" value="ECO:0007669"/>
    <property type="project" value="UniProtKB-UniRule"/>
</dbReference>
<keyword evidence="4 10" id="KW-0288">FMN</keyword>
<dbReference type="FunFam" id="2.30.110.10:FF:000020">
    <property type="entry name" value="PNPO isoform 11"/>
    <property type="match status" value="1"/>
</dbReference>
<accession>A0AAX2AAD0</accession>
<dbReference type="KEGG" id="hbv:ABIV_1111"/>
<feature type="domain" description="Pyridoxine 5'-phosphate oxidase dimerisation C-terminal" evidence="12">
    <location>
        <begin position="172"/>
        <end position="213"/>
    </location>
</feature>
<evidence type="ECO:0000256" key="2">
    <source>
        <dbReference type="ARBA" id="ARBA00011738"/>
    </source>
</evidence>
<comment type="subunit">
    <text evidence="2">Homodimer.</text>
</comment>
<feature type="binding site" evidence="10">
    <location>
        <position position="82"/>
    </location>
    <ligand>
        <name>FMN</name>
        <dbReference type="ChEBI" id="CHEBI:58210"/>
    </ligand>
</feature>
<evidence type="ECO:0000256" key="10">
    <source>
        <dbReference type="PIRSR" id="PIRSR000190-2"/>
    </source>
</evidence>
<dbReference type="GO" id="GO:0004733">
    <property type="term" value="F:pyridoxamine phosphate oxidase activity"/>
    <property type="evidence" value="ECO:0007669"/>
    <property type="project" value="UniProtKB-UniRule"/>
</dbReference>
<evidence type="ECO:0000259" key="12">
    <source>
        <dbReference type="Pfam" id="PF10590"/>
    </source>
</evidence>
<evidence type="ECO:0000313" key="16">
    <source>
        <dbReference type="Proteomes" id="UP000289193"/>
    </source>
</evidence>
<dbReference type="EMBL" id="CP031217">
    <property type="protein sequence ID" value="AXH12114.1"/>
    <property type="molecule type" value="Genomic_DNA"/>
</dbReference>
<dbReference type="InterPro" id="IPR000659">
    <property type="entry name" value="Pyridox_Oxase"/>
</dbReference>
<organism evidence="14 16">
    <name type="scientific">Halarcobacter bivalviorum</name>
    <dbReference type="NCBI Taxonomy" id="663364"/>
    <lineage>
        <taxon>Bacteria</taxon>
        <taxon>Pseudomonadati</taxon>
        <taxon>Campylobacterota</taxon>
        <taxon>Epsilonproteobacteria</taxon>
        <taxon>Campylobacterales</taxon>
        <taxon>Arcobacteraceae</taxon>
        <taxon>Halarcobacter</taxon>
    </lineage>
</organism>
<feature type="binding site" evidence="10">
    <location>
        <position position="105"/>
    </location>
    <ligand>
        <name>FMN</name>
        <dbReference type="ChEBI" id="CHEBI:58210"/>
    </ligand>
</feature>
<keyword evidence="16" id="KW-1185">Reference proteome</keyword>
<dbReference type="InterPro" id="IPR019740">
    <property type="entry name" value="Pyridox_Oxase_CS"/>
</dbReference>
<dbReference type="RefSeq" id="WP_114838958.1">
    <property type="nucleotide sequence ID" value="NZ_CP031217.1"/>
</dbReference>
<evidence type="ECO:0000259" key="11">
    <source>
        <dbReference type="Pfam" id="PF01243"/>
    </source>
</evidence>
<evidence type="ECO:0000256" key="7">
    <source>
        <dbReference type="ARBA" id="ARBA00060587"/>
    </source>
</evidence>
<evidence type="ECO:0000256" key="3">
    <source>
        <dbReference type="ARBA" id="ARBA00022630"/>
    </source>
</evidence>
<proteinExistence type="inferred from homology"/>
<dbReference type="PANTHER" id="PTHR10851">
    <property type="entry name" value="PYRIDOXINE-5-PHOSPHATE OXIDASE"/>
    <property type="match status" value="1"/>
</dbReference>
<dbReference type="GO" id="GO:0010181">
    <property type="term" value="F:FMN binding"/>
    <property type="evidence" value="ECO:0007669"/>
    <property type="project" value="UniProtKB-UniRule"/>
</dbReference>
<comment type="pathway">
    <text evidence="7">Cofactor metabolism.</text>
</comment>
<dbReference type="NCBIfam" id="NF004231">
    <property type="entry name" value="PRK05679.1"/>
    <property type="match status" value="1"/>
</dbReference>
<dbReference type="EC" id="1.4.3.5" evidence="8"/>
<evidence type="ECO:0000313" key="13">
    <source>
        <dbReference type="EMBL" id="AXH12114.1"/>
    </source>
</evidence>
<comment type="cofactor">
    <cofactor evidence="10">
        <name>FMN</name>
        <dbReference type="ChEBI" id="CHEBI:58210"/>
    </cofactor>
    <text evidence="10">Binds 1 FMN per subunit.</text>
</comment>
<feature type="binding site" evidence="9">
    <location>
        <begin position="191"/>
        <end position="193"/>
    </location>
    <ligand>
        <name>substrate</name>
    </ligand>
</feature>
<dbReference type="Pfam" id="PF01243">
    <property type="entry name" value="PNPOx_N"/>
    <property type="match status" value="1"/>
</dbReference>
<sequence length="213" mass="25106">MPDLSKMRQEYVSKGLHREDLEETPFKQFEKWFKQALEAQLIEPNAFTLCTVGKDLKPTQRTVLLKMYDEKGFVFFSNYNSKKSKHIDENPNISAHFAWLGLERQVRIEGTIKKISKAASMKYFLSRPKGSQLGAWVSHQSQVVNSRSILETKFDEMRKKFSNGEIPFPSFWGGYQIVPTYFEFWQGGLNRLHDRFVYELKDDNSWDIYRLEP</sequence>
<evidence type="ECO:0000313" key="15">
    <source>
        <dbReference type="Proteomes" id="UP000253850"/>
    </source>
</evidence>
<feature type="binding site" evidence="10">
    <location>
        <begin position="61"/>
        <end position="66"/>
    </location>
    <ligand>
        <name>FMN</name>
        <dbReference type="ChEBI" id="CHEBI:58210"/>
    </ligand>
</feature>
<dbReference type="InterPro" id="IPR019576">
    <property type="entry name" value="Pyridoxamine_oxidase_dimer_C"/>
</dbReference>
<evidence type="ECO:0000256" key="9">
    <source>
        <dbReference type="PIRSR" id="PIRSR000190-1"/>
    </source>
</evidence>
<dbReference type="Pfam" id="PF10590">
    <property type="entry name" value="PNP_phzG_C"/>
    <property type="match status" value="1"/>
</dbReference>
<dbReference type="PIRSF" id="PIRSF000190">
    <property type="entry name" value="Pyd_amn-ph_oxd"/>
    <property type="match status" value="1"/>
</dbReference>
<feature type="binding site" evidence="10">
    <location>
        <begin position="140"/>
        <end position="141"/>
    </location>
    <ligand>
        <name>FMN</name>
        <dbReference type="ChEBI" id="CHEBI:58210"/>
    </ligand>
</feature>
<evidence type="ECO:0000313" key="14">
    <source>
        <dbReference type="EMBL" id="RXK11224.1"/>
    </source>
</evidence>
<dbReference type="Proteomes" id="UP000289193">
    <property type="component" value="Unassembled WGS sequence"/>
</dbReference>
<keyword evidence="5 13" id="KW-0560">Oxidoreductase</keyword>
<evidence type="ECO:0000256" key="8">
    <source>
        <dbReference type="NCBIfam" id="TIGR00558"/>
    </source>
</evidence>
<feature type="binding site" evidence="9">
    <location>
        <position position="131"/>
    </location>
    <ligand>
        <name>substrate</name>
    </ligand>
</feature>
<protein>
    <recommendedName>
        <fullName evidence="8">Pyridoxamine 5'-phosphate oxidase</fullName>
        <ecNumber evidence="8">1.4.3.5</ecNumber>
    </recommendedName>
</protein>
<dbReference type="InterPro" id="IPR012349">
    <property type="entry name" value="Split_barrel_FMN-bd"/>
</dbReference>
<dbReference type="Proteomes" id="UP000253850">
    <property type="component" value="Chromosome"/>
</dbReference>
<evidence type="ECO:0000256" key="5">
    <source>
        <dbReference type="ARBA" id="ARBA00023002"/>
    </source>
</evidence>
<feature type="binding site" evidence="10">
    <location>
        <position position="83"/>
    </location>
    <ligand>
        <name>FMN</name>
        <dbReference type="ChEBI" id="CHEBI:58210"/>
    </ligand>
</feature>
<dbReference type="NCBIfam" id="TIGR00558">
    <property type="entry name" value="pdxH"/>
    <property type="match status" value="1"/>
</dbReference>
<feature type="binding site" evidence="9">
    <location>
        <position position="66"/>
    </location>
    <ligand>
        <name>substrate</name>
    </ligand>
</feature>
<evidence type="ECO:0000256" key="4">
    <source>
        <dbReference type="ARBA" id="ARBA00022643"/>
    </source>
</evidence>
<comment type="similarity">
    <text evidence="1">Belongs to the pyridoxamine 5'-phosphate oxidase family.</text>
</comment>
<dbReference type="EMBL" id="PDKM01000001">
    <property type="protein sequence ID" value="RXK11224.1"/>
    <property type="molecule type" value="Genomic_DNA"/>
</dbReference>
<dbReference type="PROSITE" id="PS01064">
    <property type="entry name" value="PYRIDOX_OXIDASE"/>
    <property type="match status" value="1"/>
</dbReference>
<feature type="binding site" evidence="10">
    <location>
        <position position="185"/>
    </location>
    <ligand>
        <name>FMN</name>
        <dbReference type="ChEBI" id="CHEBI:58210"/>
    </ligand>
</feature>
<keyword evidence="3" id="KW-0285">Flavoprotein</keyword>
<dbReference type="PANTHER" id="PTHR10851:SF0">
    <property type="entry name" value="PYRIDOXINE-5'-PHOSPHATE OXIDASE"/>
    <property type="match status" value="1"/>
</dbReference>
<feature type="binding site" evidence="9">
    <location>
        <position position="127"/>
    </location>
    <ligand>
        <name>substrate</name>
    </ligand>
</feature>
<name>A0AAX2AAD0_9BACT</name>
<feature type="binding site" evidence="9">
    <location>
        <begin position="8"/>
        <end position="11"/>
    </location>
    <ligand>
        <name>substrate</name>
    </ligand>
</feature>
<dbReference type="Gene3D" id="2.30.110.10">
    <property type="entry name" value="Electron Transport, Fmn-binding Protein, Chain A"/>
    <property type="match status" value="1"/>
</dbReference>
<dbReference type="AlphaFoldDB" id="A0AAX2AAD0"/>
<reference evidence="13 15" key="2">
    <citation type="submission" date="2018-07" db="EMBL/GenBank/DDBJ databases">
        <title>Complete genome of the Arcobacter bivalviorum type strain LMG 26154.</title>
        <authorList>
            <person name="Miller W.G."/>
            <person name="Yee E."/>
            <person name="Bono J.L."/>
        </authorList>
    </citation>
    <scope>NUCLEOTIDE SEQUENCE [LARGE SCALE GENOMIC DNA]</scope>
    <source>
        <strain evidence="13 15">LMG 26154</strain>
    </source>
</reference>
<keyword evidence="6" id="KW-0664">Pyridoxine biosynthesis</keyword>
<reference evidence="14 16" key="1">
    <citation type="submission" date="2017-10" db="EMBL/GenBank/DDBJ databases">
        <title>Genomics of the genus Arcobacter.</title>
        <authorList>
            <person name="Perez-Cataluna A."/>
            <person name="Figueras M.J."/>
        </authorList>
    </citation>
    <scope>NUCLEOTIDE SEQUENCE [LARGE SCALE GENOMIC DNA]</scope>
    <source>
        <strain evidence="14 16">CECT 7835</strain>
    </source>
</reference>
<evidence type="ECO:0000256" key="1">
    <source>
        <dbReference type="ARBA" id="ARBA00007301"/>
    </source>
</evidence>
<feature type="domain" description="Pyridoxamine 5'-phosphate oxidase N-terminal" evidence="11">
    <location>
        <begin position="34"/>
        <end position="159"/>
    </location>
</feature>
<gene>
    <name evidence="14" type="primary">pdxH</name>
    <name evidence="13" type="ORF">ABIV_1111</name>
    <name evidence="14" type="ORF">CRV05_02320</name>
</gene>
<feature type="binding site" evidence="10">
    <location>
        <position position="195"/>
    </location>
    <ligand>
        <name>FMN</name>
        <dbReference type="ChEBI" id="CHEBI:58210"/>
    </ligand>
</feature>
<evidence type="ECO:0000256" key="6">
    <source>
        <dbReference type="ARBA" id="ARBA00023096"/>
    </source>
</evidence>